<dbReference type="PRINTS" id="PR00771">
    <property type="entry name" value="ENTEROTOXINA"/>
</dbReference>
<comment type="similarity">
    <text evidence="1">Belongs to the enterotoxin A family.</text>
</comment>
<evidence type="ECO:0000256" key="2">
    <source>
        <dbReference type="ARBA" id="ARBA00022656"/>
    </source>
</evidence>
<name>A0A024LTU3_9HYPH</name>
<sequence precursor="true">MKKLIFSFLIFLFSFSVLADDLNNKIVYRADTRSPKEIKKARGFYPWGIDGSRPFAPPSDINLLEHVTNIDLHPHALGLHGGYVSTTTSQDVAINLLYSHGWTSPSYVYHIRITPNLIDVNAALRQYSPYPDQYEMAALGGIRWEQVTGWERVINGNVVGGFIQNPDYVDALYGNFSRPDPQPQLAGFPYYHEAWHFEPWVNFAVCELKSECSPTKSAQEFGTDWFWKSYHAIVERAMVVLE</sequence>
<evidence type="ECO:0000313" key="8">
    <source>
        <dbReference type="EMBL" id="CDP80524.1"/>
    </source>
</evidence>
<feature type="signal peptide" evidence="7">
    <location>
        <begin position="1"/>
        <end position="19"/>
    </location>
</feature>
<evidence type="ECO:0000256" key="1">
    <source>
        <dbReference type="ARBA" id="ARBA00009092"/>
    </source>
</evidence>
<dbReference type="GO" id="GO:0090729">
    <property type="term" value="F:toxin activity"/>
    <property type="evidence" value="ECO:0007669"/>
    <property type="project" value="UniProtKB-KW"/>
</dbReference>
<gene>
    <name evidence="8" type="ORF">BN1046_01467</name>
</gene>
<keyword evidence="4" id="KW-0260">Enterotoxin</keyword>
<evidence type="ECO:0000256" key="3">
    <source>
        <dbReference type="ARBA" id="ARBA00022729"/>
    </source>
</evidence>
<evidence type="ECO:0000256" key="7">
    <source>
        <dbReference type="SAM" id="SignalP"/>
    </source>
</evidence>
<dbReference type="Pfam" id="PF01375">
    <property type="entry name" value="Enterotoxin_a"/>
    <property type="match status" value="1"/>
</dbReference>
<keyword evidence="5" id="KW-0843">Virulence</keyword>
<keyword evidence="3 7" id="KW-0732">Signal</keyword>
<proteinExistence type="inferred from homology"/>
<dbReference type="SUPFAM" id="SSF56399">
    <property type="entry name" value="ADP-ribosylation"/>
    <property type="match status" value="1"/>
</dbReference>
<keyword evidence="2" id="KW-0800">Toxin</keyword>
<dbReference type="Gene3D" id="3.90.210.10">
    <property type="entry name" value="Heat-Labile Enterotoxin, subunit A"/>
    <property type="match status" value="1"/>
</dbReference>
<dbReference type="GO" id="GO:0005615">
    <property type="term" value="C:extracellular space"/>
    <property type="evidence" value="ECO:0007669"/>
    <property type="project" value="InterPro"/>
</dbReference>
<organism evidence="8">
    <name type="scientific">Bartonella schoenbuchensis</name>
    <dbReference type="NCBI Taxonomy" id="165694"/>
    <lineage>
        <taxon>Bacteria</taxon>
        <taxon>Pseudomonadati</taxon>
        <taxon>Pseudomonadota</taxon>
        <taxon>Alphaproteobacteria</taxon>
        <taxon>Hyphomicrobiales</taxon>
        <taxon>Bartonellaceae</taxon>
        <taxon>Bartonella</taxon>
    </lineage>
</organism>
<protein>
    <submittedName>
        <fullName evidence="8">Heat-labile enterotoxin IIB, A chain</fullName>
    </submittedName>
</protein>
<feature type="chain" id="PRO_5001535485" evidence="7">
    <location>
        <begin position="20"/>
        <end position="242"/>
    </location>
</feature>
<dbReference type="InterPro" id="IPR001144">
    <property type="entry name" value="Enterotoxin_A"/>
</dbReference>
<reference evidence="8" key="1">
    <citation type="submission" date="2013-11" db="EMBL/GenBank/DDBJ databases">
        <authorList>
            <person name="GENOMES U."/>
        </authorList>
    </citation>
    <scope>NUCLEOTIDE SEQUENCE</scope>
    <source>
        <strain evidence="8">MVT06</strain>
    </source>
</reference>
<accession>A0A024LTU3</accession>
<dbReference type="AlphaFoldDB" id="A0A024LTU3"/>
<keyword evidence="6" id="KW-1015">Disulfide bond</keyword>
<reference evidence="8" key="2">
    <citation type="submission" date="2014-05" db="EMBL/GenBank/DDBJ databases">
        <title>Genome sequencing of Bartonella spp. isolated from human blood.</title>
        <authorList>
            <person name="Raoult D."/>
        </authorList>
    </citation>
    <scope>NUCLEOTIDE SEQUENCE</scope>
    <source>
        <strain evidence="8">MVT06</strain>
    </source>
</reference>
<dbReference type="EMBL" id="HG977196">
    <property type="protein sequence ID" value="CDP80524.1"/>
    <property type="molecule type" value="Genomic_DNA"/>
</dbReference>
<evidence type="ECO:0000256" key="5">
    <source>
        <dbReference type="ARBA" id="ARBA00023026"/>
    </source>
</evidence>
<evidence type="ECO:0000256" key="6">
    <source>
        <dbReference type="ARBA" id="ARBA00023157"/>
    </source>
</evidence>
<evidence type="ECO:0000256" key="4">
    <source>
        <dbReference type="ARBA" id="ARBA00022861"/>
    </source>
</evidence>